<dbReference type="InterPro" id="IPR012334">
    <property type="entry name" value="Pectin_lyas_fold"/>
</dbReference>
<organism evidence="2 3">
    <name type="scientific">Zarconia navalis LEGE 11467</name>
    <dbReference type="NCBI Taxonomy" id="1828826"/>
    <lineage>
        <taxon>Bacteria</taxon>
        <taxon>Bacillati</taxon>
        <taxon>Cyanobacteriota</taxon>
        <taxon>Cyanophyceae</taxon>
        <taxon>Oscillatoriophycideae</taxon>
        <taxon>Oscillatoriales</taxon>
        <taxon>Oscillatoriales incertae sedis</taxon>
        <taxon>Zarconia</taxon>
        <taxon>Zarconia navalis</taxon>
    </lineage>
</organism>
<dbReference type="NCBIfam" id="TIGR01901">
    <property type="entry name" value="adhes_NPXG"/>
    <property type="match status" value="1"/>
</dbReference>
<feature type="domain" description="Filamentous haemagglutinin FhaB/tRNA nuclease CdiA-like TPS" evidence="1">
    <location>
        <begin position="27"/>
        <end position="139"/>
    </location>
</feature>
<sequence>MVRLSMVFWVMGGAIVAPYPLLAQIVPDTTLPENSIVNIEGELQRITGGTAAGGNLFHSFEQFNVRTGETARFETSPTIDNIITRITGGQTSNIDGLIQANPTANLFLLNPQGILFGANARLDVGGSFVATSASSIDFADGSEFSATPDGETAPLLTVSVPVGLQFNAPNPGDISVTGADLVVPTRETLALIGGNVAISAGRLVAGGRSFEEAQTTPAGRIELGSVREGSVNFTPGDRGLSFDYATGSDFGNIQLLDRTRIDLIGTGGGDLQMVARNLQMNNSVVFNTTLGSLPGGNIIVRTTESVEIMGTGDFSLALPDLTADPNSRTIPLSGLLNFTFGAGNTGAIVVETPQLVARNNASILSGMQGESTGSAGGLTINASEQVEVASSLVGSVTGGNTTGDAGAVVLSTPQLLLRDNGLLLSSTFGSGSGGDIIVEADEIRLIRAQPLQLNPFVTLGTAISSSTIEDGEGGNITIDTGTLELRDGALITTGAIGSGSAGSVTVNASEEANFRGANTVEAVGANLAFNTGITVGSITGGDSGDLRLTTPRLILRDGAFIAANTFGEGAGGSIEIEADVVKLSGMAPDGGTRTNISANSVGFFGAGKAGNLEIRADEIQLDRGAQLIVTSTAGEQGNIILNTNTLQMRNGSQISTDATETATGGNININTDTFVTLENSDITANAQVSSGGQVQISAQGIFGTAFREELTNESDITAISFQGTDGTVTIQTPDIDPSRGLVNLTSDILDPDAALARSCLTPSTRQRGRFSIVGGGGLPPKPYDPVDLPFSTYRIPTIAQANPPEETESEPEAIEAIVEAEGIFQLEDEDFVLGRLCGSSSGSRSHF</sequence>
<dbReference type="InterPro" id="IPR011050">
    <property type="entry name" value="Pectin_lyase_fold/virulence"/>
</dbReference>
<dbReference type="SUPFAM" id="SSF51126">
    <property type="entry name" value="Pectin lyase-like"/>
    <property type="match status" value="3"/>
</dbReference>
<dbReference type="SMART" id="SM00912">
    <property type="entry name" value="Haemagg_act"/>
    <property type="match status" value="1"/>
</dbReference>
<evidence type="ECO:0000313" key="2">
    <source>
        <dbReference type="EMBL" id="MBE9040293.1"/>
    </source>
</evidence>
<comment type="caution">
    <text evidence="2">The sequence shown here is derived from an EMBL/GenBank/DDBJ whole genome shotgun (WGS) entry which is preliminary data.</text>
</comment>
<accession>A0A928VVZ2</accession>
<evidence type="ECO:0000313" key="3">
    <source>
        <dbReference type="Proteomes" id="UP000621799"/>
    </source>
</evidence>
<dbReference type="InterPro" id="IPR008638">
    <property type="entry name" value="FhaB/CdiA-like_TPS"/>
</dbReference>
<dbReference type="Proteomes" id="UP000621799">
    <property type="component" value="Unassembled WGS sequence"/>
</dbReference>
<gene>
    <name evidence="2" type="ORF">IQ235_05740</name>
</gene>
<protein>
    <submittedName>
        <fullName evidence="2">Filamentous hemagglutinin N-terminal domain-containing protein</fullName>
    </submittedName>
</protein>
<reference evidence="2" key="1">
    <citation type="submission" date="2020-10" db="EMBL/GenBank/DDBJ databases">
        <authorList>
            <person name="Castelo-Branco R."/>
            <person name="Eusebio N."/>
            <person name="Adriana R."/>
            <person name="Vieira A."/>
            <person name="Brugerolle De Fraissinette N."/>
            <person name="Rezende De Castro R."/>
            <person name="Schneider M.P."/>
            <person name="Vasconcelos V."/>
            <person name="Leao P.N."/>
        </authorList>
    </citation>
    <scope>NUCLEOTIDE SEQUENCE</scope>
    <source>
        <strain evidence="2">LEGE 11467</strain>
    </source>
</reference>
<name>A0A928VVZ2_9CYAN</name>
<evidence type="ECO:0000259" key="1">
    <source>
        <dbReference type="SMART" id="SM00912"/>
    </source>
</evidence>
<dbReference type="Pfam" id="PF05860">
    <property type="entry name" value="TPS"/>
    <property type="match status" value="1"/>
</dbReference>
<proteinExistence type="predicted"/>
<dbReference type="AlphaFoldDB" id="A0A928VVZ2"/>
<keyword evidence="3" id="KW-1185">Reference proteome</keyword>
<dbReference type="EMBL" id="JADEXN010000071">
    <property type="protein sequence ID" value="MBE9040293.1"/>
    <property type="molecule type" value="Genomic_DNA"/>
</dbReference>
<dbReference type="Gene3D" id="2.160.20.10">
    <property type="entry name" value="Single-stranded right-handed beta-helix, Pectin lyase-like"/>
    <property type="match status" value="2"/>
</dbReference>
<dbReference type="RefSeq" id="WP_264320547.1">
    <property type="nucleotide sequence ID" value="NZ_JADEXN010000071.1"/>
</dbReference>